<feature type="region of interest" description="Disordered" evidence="1">
    <location>
        <begin position="172"/>
        <end position="232"/>
    </location>
</feature>
<dbReference type="GO" id="GO:0004386">
    <property type="term" value="F:helicase activity"/>
    <property type="evidence" value="ECO:0007669"/>
    <property type="project" value="UniProtKB-KW"/>
</dbReference>
<reference evidence="2" key="1">
    <citation type="submission" date="2023-01" db="EMBL/GenBank/DDBJ databases">
        <title>The growth and conidiation of Purpureocillium lavendulum are regulated by nitrogen source and histone H3K14 acetylation.</title>
        <authorList>
            <person name="Tang P."/>
            <person name="Han J."/>
            <person name="Zhang C."/>
            <person name="Tang P."/>
            <person name="Qi F."/>
            <person name="Zhang K."/>
            <person name="Liang L."/>
        </authorList>
    </citation>
    <scope>NUCLEOTIDE SEQUENCE</scope>
    <source>
        <strain evidence="2">YMF1.00683</strain>
    </source>
</reference>
<evidence type="ECO:0000256" key="1">
    <source>
        <dbReference type="SAM" id="MobiDB-lite"/>
    </source>
</evidence>
<dbReference type="SUPFAM" id="SSF54768">
    <property type="entry name" value="dsRNA-binding domain-like"/>
    <property type="match status" value="1"/>
</dbReference>
<gene>
    <name evidence="2" type="ORF">O9K51_01178</name>
</gene>
<dbReference type="Gene3D" id="3.30.160.20">
    <property type="match status" value="1"/>
</dbReference>
<dbReference type="EMBL" id="JAQHRD010000001">
    <property type="protein sequence ID" value="KAJ6446405.1"/>
    <property type="molecule type" value="Genomic_DNA"/>
</dbReference>
<keyword evidence="2" id="KW-0067">ATP-binding</keyword>
<dbReference type="Proteomes" id="UP001163105">
    <property type="component" value="Unassembled WGS sequence"/>
</dbReference>
<organism evidence="2 3">
    <name type="scientific">Purpureocillium lavendulum</name>
    <dbReference type="NCBI Taxonomy" id="1247861"/>
    <lineage>
        <taxon>Eukaryota</taxon>
        <taxon>Fungi</taxon>
        <taxon>Dikarya</taxon>
        <taxon>Ascomycota</taxon>
        <taxon>Pezizomycotina</taxon>
        <taxon>Sordariomycetes</taxon>
        <taxon>Hypocreomycetidae</taxon>
        <taxon>Hypocreales</taxon>
        <taxon>Ophiocordycipitaceae</taxon>
        <taxon>Purpureocillium</taxon>
    </lineage>
</organism>
<dbReference type="CDD" id="cd00048">
    <property type="entry name" value="DSRM_SF"/>
    <property type="match status" value="1"/>
</dbReference>
<name>A0AB34G4Q4_9HYPO</name>
<sequence>MSGPPVDFGVRVPWDKLRSWIDAQVAREREHGGPAPLPQGQLEALSVLVSFGEEPDVTGRNYVSELMEVVQSQRLPSPVFQTEPVNLPVNGHIQLMWRCVCSTTTYGSFPREGHGVDGNGQPPAFQSKKNAKQYAAQQAMLYIKEESNHPVSVSSPTLAATRHTAAPQLAAKRNAAALSRSQTPCSMSPTPAHKLKRDEASPEPSPRRTTTPPLARQAVASPASVSSDSSASDSVFKQVADLAGRLGLDAPAYRLDPDPEMPNFFDGRAVFRSGGRTPPPGVGAVTAVLGKKQARLQIAEGVLEWLREEHRARDALVQSLWGTGPS</sequence>
<feature type="region of interest" description="Disordered" evidence="1">
    <location>
        <begin position="112"/>
        <end position="131"/>
    </location>
</feature>
<keyword evidence="2" id="KW-0347">Helicase</keyword>
<evidence type="ECO:0000313" key="3">
    <source>
        <dbReference type="Proteomes" id="UP001163105"/>
    </source>
</evidence>
<keyword evidence="3" id="KW-1185">Reference proteome</keyword>
<keyword evidence="2" id="KW-0378">Hydrolase</keyword>
<protein>
    <submittedName>
        <fullName evidence="2">ATP-dependent RNA helicase</fullName>
    </submittedName>
</protein>
<feature type="compositionally biased region" description="Polar residues" evidence="1">
    <location>
        <begin position="179"/>
        <end position="189"/>
    </location>
</feature>
<accession>A0AB34G4Q4</accession>
<keyword evidence="2" id="KW-0547">Nucleotide-binding</keyword>
<proteinExistence type="predicted"/>
<dbReference type="AlphaFoldDB" id="A0AB34G4Q4"/>
<comment type="caution">
    <text evidence="2">The sequence shown here is derived from an EMBL/GenBank/DDBJ whole genome shotgun (WGS) entry which is preliminary data.</text>
</comment>
<feature type="compositionally biased region" description="Low complexity" evidence="1">
    <location>
        <begin position="207"/>
        <end position="232"/>
    </location>
</feature>
<evidence type="ECO:0000313" key="2">
    <source>
        <dbReference type="EMBL" id="KAJ6446405.1"/>
    </source>
</evidence>